<comment type="cofactor">
    <cofactor evidence="1">
        <name>Mg(2+)</name>
        <dbReference type="ChEBI" id="CHEBI:18420"/>
    </cofactor>
</comment>
<dbReference type="Pfam" id="PF20209">
    <property type="entry name" value="DUF6570"/>
    <property type="match status" value="1"/>
</dbReference>
<dbReference type="InterPro" id="IPR051055">
    <property type="entry name" value="PIF1_helicase"/>
</dbReference>
<keyword evidence="6" id="KW-1185">Reference proteome</keyword>
<keyword evidence="1" id="KW-0067">ATP-binding</keyword>
<dbReference type="InterPro" id="IPR046700">
    <property type="entry name" value="DUF6570"/>
</dbReference>
<keyword evidence="1" id="KW-0234">DNA repair</keyword>
<accession>A0AA39J7B4</accession>
<keyword evidence="1" id="KW-0378">Hydrolase</keyword>
<evidence type="ECO:0000259" key="4">
    <source>
        <dbReference type="Pfam" id="PF20209"/>
    </source>
</evidence>
<name>A0AA39J7B4_ARMTA</name>
<comment type="caution">
    <text evidence="5">The sequence shown here is derived from an EMBL/GenBank/DDBJ whole genome shotgun (WGS) entry which is preliminary data.</text>
</comment>
<keyword evidence="1" id="KW-0547">Nucleotide-binding</keyword>
<feature type="domain" description="Helitron helicase-like" evidence="3">
    <location>
        <begin position="504"/>
        <end position="692"/>
    </location>
</feature>
<dbReference type="InterPro" id="IPR027417">
    <property type="entry name" value="P-loop_NTPase"/>
</dbReference>
<dbReference type="Pfam" id="PF05970">
    <property type="entry name" value="PIF1"/>
    <property type="match status" value="1"/>
</dbReference>
<dbReference type="EMBL" id="JAUEPS010000118">
    <property type="protein sequence ID" value="KAK0436979.1"/>
    <property type="molecule type" value="Genomic_DNA"/>
</dbReference>
<dbReference type="GO" id="GO:0043139">
    <property type="term" value="F:5'-3' DNA helicase activity"/>
    <property type="evidence" value="ECO:0007669"/>
    <property type="project" value="UniProtKB-EC"/>
</dbReference>
<dbReference type="Gene3D" id="3.40.50.300">
    <property type="entry name" value="P-loop containing nucleotide triphosphate hydrolases"/>
    <property type="match status" value="1"/>
</dbReference>
<dbReference type="GO" id="GO:0005524">
    <property type="term" value="F:ATP binding"/>
    <property type="evidence" value="ECO:0007669"/>
    <property type="project" value="UniProtKB-KW"/>
</dbReference>
<keyword evidence="1" id="KW-0347">Helicase</keyword>
<dbReference type="InterPro" id="IPR025476">
    <property type="entry name" value="Helitron_helicase-like"/>
</dbReference>
<dbReference type="GO" id="GO:0000723">
    <property type="term" value="P:telomere maintenance"/>
    <property type="evidence" value="ECO:0007669"/>
    <property type="project" value="InterPro"/>
</dbReference>
<dbReference type="InterPro" id="IPR010285">
    <property type="entry name" value="DNA_helicase_pif1-like_DEAD"/>
</dbReference>
<comment type="similarity">
    <text evidence="1">Belongs to the helicase family.</text>
</comment>
<keyword evidence="1" id="KW-0227">DNA damage</keyword>
<sequence>MQPSCIQQTIRELAARESAGGRKRKATSNCTIWKKQRKLDAGEHENRGETDEQIRRRLDVPMDMPVDMAITLQMDRMNCQLESRSESQLMNLDEEDEQTVRKLIDGPFLSNASVDTRKGCIERYIKRTSNAELAQGTVADLTLSRLLVPSRPHPKHTLFNGALLHEEAITDGSGYACKECLQHLQADQVPPLSLANNMWRGKIPLELSILNLAERILVAKHLPCTYLVKLYPKAEHAEHWLSEGAMYMGLKGNISSFPLNPSHIAGLVSTNVSPPQVKILAAVIGITFVMPRGFKMRELPKMFHVRREIVRHVLLWLKENNPLYSDIIVSDDALVELPADGVLEEILSNVCTSNDMAGLAVEQDSYIPDQDSWDFFAQEPSFAPISGAGTGPEPFTEPDTFLLHANGIIDVNGNDITDTDIMVHALANLGEVARLSMNMQEQIKKQEKERTVGQKIQTIYWVLFPGYFPTDVEGSKWIGTELYLMKYTRDGHYNMRIADSEKTTTSSSRSSFIKNRAAIMSLTPETLKKASEEEAHRVPFSHPGVRALRKQLSAVRVCVPGTDKSRRSIRSKIWSMNLVFNLPSLWITINPSDMHNPIAQVLAGENIDLDHFVKTAGPNLEDRGLNMASDPFAATQYFHLVISIVLQELFGIKGATSGSFMSRKEEIFGLVNAYIGAVEAQGQGTLHLHILLWLKGAPSSKTMMQALLSDAFREKMKTFIRANITADLNGACSEEIENMAKGTAISYAQPIHPSEPGYESRKTEALMTVARTVQYHKCKVDAWVLPTGEWGPKRLSSKMVAWCPKLMECLKSNQDIKVITNAVDTKDITWYITNYTTKKQVLTWNTSAALACTLAFEMEADKRTIECRDLGKKLIQKFAHAMNKEQEFSVCEAISQVMGWEDRSYTEELARDSNGMLVQSQSDEVTMPIEFVGREVRLKDQLREYSDRGDALEHVAFMDFFSKTYDGEPPKGKTGTWFPRSNRHDCREYYCASMLALFMPWRSMKDLKNEGEHFEDAWHRFSVNLTPKQVDAIKNIQYFHEASDHAHRDKSSTASGALLNLDNEQCPSQDDSILWGGEGELEGGYGHSEYTEADIKIAETLRHPMREVQFRINAMERAVDCGIFNMPTVYTALPAVAPIADADDILQFWEWNKLLKSITRDKEKDRRHGTEDRRAELLWTMEHLHSEVSEPGGSRDVPKRQLQGRPLLQLLNEEQKRAHDIIESHLKAFLSGKNPRPLHMLVQGQGGTGKTVLINAISETFLYYDAENLLAKTATSGVAASLIGGQTLHSFAGIPINPGKSDDWYDKSSKETTRK</sequence>
<dbReference type="Pfam" id="PF14214">
    <property type="entry name" value="Helitron_like_N"/>
    <property type="match status" value="1"/>
</dbReference>
<evidence type="ECO:0000256" key="1">
    <source>
        <dbReference type="RuleBase" id="RU363044"/>
    </source>
</evidence>
<dbReference type="GO" id="GO:0006281">
    <property type="term" value="P:DNA repair"/>
    <property type="evidence" value="ECO:0007669"/>
    <property type="project" value="UniProtKB-KW"/>
</dbReference>
<dbReference type="EC" id="5.6.2.3" evidence="1"/>
<dbReference type="PANTHER" id="PTHR47642">
    <property type="entry name" value="ATP-DEPENDENT DNA HELICASE"/>
    <property type="match status" value="1"/>
</dbReference>
<proteinExistence type="inferred from homology"/>
<evidence type="ECO:0000259" key="2">
    <source>
        <dbReference type="Pfam" id="PF05970"/>
    </source>
</evidence>
<keyword evidence="1" id="KW-0233">DNA recombination</keyword>
<comment type="catalytic activity">
    <reaction evidence="1">
        <text>ATP + H2O = ADP + phosphate + H(+)</text>
        <dbReference type="Rhea" id="RHEA:13065"/>
        <dbReference type="ChEBI" id="CHEBI:15377"/>
        <dbReference type="ChEBI" id="CHEBI:15378"/>
        <dbReference type="ChEBI" id="CHEBI:30616"/>
        <dbReference type="ChEBI" id="CHEBI:43474"/>
        <dbReference type="ChEBI" id="CHEBI:456216"/>
        <dbReference type="EC" id="5.6.2.3"/>
    </reaction>
</comment>
<dbReference type="SUPFAM" id="SSF52540">
    <property type="entry name" value="P-loop containing nucleoside triphosphate hydrolases"/>
    <property type="match status" value="1"/>
</dbReference>
<feature type="domain" description="DUF6570" evidence="4">
    <location>
        <begin position="187"/>
        <end position="334"/>
    </location>
</feature>
<evidence type="ECO:0000313" key="5">
    <source>
        <dbReference type="EMBL" id="KAK0436979.1"/>
    </source>
</evidence>
<reference evidence="5" key="1">
    <citation type="submission" date="2023-06" db="EMBL/GenBank/DDBJ databases">
        <authorList>
            <consortium name="Lawrence Berkeley National Laboratory"/>
            <person name="Ahrendt S."/>
            <person name="Sahu N."/>
            <person name="Indic B."/>
            <person name="Wong-Bajracharya J."/>
            <person name="Merenyi Z."/>
            <person name="Ke H.-M."/>
            <person name="Monk M."/>
            <person name="Kocsube S."/>
            <person name="Drula E."/>
            <person name="Lipzen A."/>
            <person name="Balint B."/>
            <person name="Henrissat B."/>
            <person name="Andreopoulos B."/>
            <person name="Martin F.M."/>
            <person name="Harder C.B."/>
            <person name="Rigling D."/>
            <person name="Ford K.L."/>
            <person name="Foster G.D."/>
            <person name="Pangilinan J."/>
            <person name="Papanicolaou A."/>
            <person name="Barry K."/>
            <person name="LaButti K."/>
            <person name="Viragh M."/>
            <person name="Koriabine M."/>
            <person name="Yan M."/>
            <person name="Riley R."/>
            <person name="Champramary S."/>
            <person name="Plett K.L."/>
            <person name="Tsai I.J."/>
            <person name="Slot J."/>
            <person name="Sipos G."/>
            <person name="Plett J."/>
            <person name="Nagy L.G."/>
            <person name="Grigoriev I.V."/>
        </authorList>
    </citation>
    <scope>NUCLEOTIDE SEQUENCE</scope>
    <source>
        <strain evidence="5">CCBAS 213</strain>
    </source>
</reference>
<dbReference type="Proteomes" id="UP001175211">
    <property type="component" value="Unassembled WGS sequence"/>
</dbReference>
<organism evidence="5 6">
    <name type="scientific">Armillaria tabescens</name>
    <name type="common">Ringless honey mushroom</name>
    <name type="synonym">Agaricus tabescens</name>
    <dbReference type="NCBI Taxonomy" id="1929756"/>
    <lineage>
        <taxon>Eukaryota</taxon>
        <taxon>Fungi</taxon>
        <taxon>Dikarya</taxon>
        <taxon>Basidiomycota</taxon>
        <taxon>Agaricomycotina</taxon>
        <taxon>Agaricomycetes</taxon>
        <taxon>Agaricomycetidae</taxon>
        <taxon>Agaricales</taxon>
        <taxon>Marasmiineae</taxon>
        <taxon>Physalacriaceae</taxon>
        <taxon>Desarmillaria</taxon>
    </lineage>
</organism>
<dbReference type="RefSeq" id="XP_060322432.1">
    <property type="nucleotide sequence ID" value="XM_060470508.1"/>
</dbReference>
<evidence type="ECO:0000313" key="6">
    <source>
        <dbReference type="Proteomes" id="UP001175211"/>
    </source>
</evidence>
<dbReference type="PANTHER" id="PTHR47642:SF5">
    <property type="entry name" value="ATP-DEPENDENT DNA HELICASE"/>
    <property type="match status" value="1"/>
</dbReference>
<gene>
    <name evidence="5" type="ORF">EV420DRAFT_1487302</name>
</gene>
<feature type="domain" description="DNA helicase Pif1-like DEAD-box helicase" evidence="2">
    <location>
        <begin position="1211"/>
        <end position="1301"/>
    </location>
</feature>
<evidence type="ECO:0000259" key="3">
    <source>
        <dbReference type="Pfam" id="PF14214"/>
    </source>
</evidence>
<dbReference type="GO" id="GO:0006310">
    <property type="term" value="P:DNA recombination"/>
    <property type="evidence" value="ECO:0007669"/>
    <property type="project" value="UniProtKB-KW"/>
</dbReference>
<protein>
    <recommendedName>
        <fullName evidence="1">ATP-dependent DNA helicase</fullName>
        <ecNumber evidence="1">5.6.2.3</ecNumber>
    </recommendedName>
</protein>
<dbReference type="GO" id="GO:0016787">
    <property type="term" value="F:hydrolase activity"/>
    <property type="evidence" value="ECO:0007669"/>
    <property type="project" value="UniProtKB-KW"/>
</dbReference>
<dbReference type="GeneID" id="85354056"/>